<name>A0A093Q1S1_9PASS</name>
<keyword evidence="2" id="KW-1185">Reference proteome</keyword>
<dbReference type="Proteomes" id="UP000053258">
    <property type="component" value="Unassembled WGS sequence"/>
</dbReference>
<reference evidence="1 2" key="1">
    <citation type="submission" date="2014-06" db="EMBL/GenBank/DDBJ databases">
        <title>Genome evolution of avian class.</title>
        <authorList>
            <person name="Zhang G."/>
            <person name="Li C."/>
        </authorList>
    </citation>
    <scope>NUCLEOTIDE SEQUENCE [LARGE SCALE GENOMIC DNA]</scope>
    <source>
        <strain evidence="1">BGI_N305</strain>
    </source>
</reference>
<feature type="non-terminal residue" evidence="1">
    <location>
        <position position="1"/>
    </location>
</feature>
<dbReference type="OrthoDB" id="10255247at2759"/>
<gene>
    <name evidence="1" type="ORF">N305_12225</name>
</gene>
<feature type="non-terminal residue" evidence="1">
    <location>
        <position position="37"/>
    </location>
</feature>
<dbReference type="EMBL" id="KL671422">
    <property type="protein sequence ID" value="KFW82586.1"/>
    <property type="molecule type" value="Genomic_DNA"/>
</dbReference>
<dbReference type="AlphaFoldDB" id="A0A093Q1S1"/>
<evidence type="ECO:0000313" key="2">
    <source>
        <dbReference type="Proteomes" id="UP000053258"/>
    </source>
</evidence>
<proteinExistence type="predicted"/>
<accession>A0A093Q1S1</accession>
<organism evidence="1 2">
    <name type="scientific">Manacus vitellinus</name>
    <name type="common">golden-collared manakin</name>
    <dbReference type="NCBI Taxonomy" id="328815"/>
    <lineage>
        <taxon>Eukaryota</taxon>
        <taxon>Metazoa</taxon>
        <taxon>Chordata</taxon>
        <taxon>Craniata</taxon>
        <taxon>Vertebrata</taxon>
        <taxon>Euteleostomi</taxon>
        <taxon>Archelosauria</taxon>
        <taxon>Archosauria</taxon>
        <taxon>Dinosauria</taxon>
        <taxon>Saurischia</taxon>
        <taxon>Theropoda</taxon>
        <taxon>Coelurosauria</taxon>
        <taxon>Aves</taxon>
        <taxon>Neognathae</taxon>
        <taxon>Neoaves</taxon>
        <taxon>Telluraves</taxon>
        <taxon>Australaves</taxon>
        <taxon>Passeriformes</taxon>
        <taxon>Pipridae</taxon>
        <taxon>Manacus</taxon>
    </lineage>
</organism>
<evidence type="ECO:0000313" key="1">
    <source>
        <dbReference type="EMBL" id="KFW82586.1"/>
    </source>
</evidence>
<protein>
    <submittedName>
        <fullName evidence="1">Uncharacterized protein</fullName>
    </submittedName>
</protein>
<sequence>QAIRQLGNDIEKMLMKIQTGQRVTSMYLQVQDIMRKV</sequence>